<gene>
    <name evidence="1" type="ORF">ACFOUV_11470</name>
</gene>
<evidence type="ECO:0000313" key="1">
    <source>
        <dbReference type="EMBL" id="MFC4024414.1"/>
    </source>
</evidence>
<keyword evidence="2" id="KW-1185">Reference proteome</keyword>
<organism evidence="1 2">
    <name type="scientific">Oceanobacillus longus</name>
    <dbReference type="NCBI Taxonomy" id="930120"/>
    <lineage>
        <taxon>Bacteria</taxon>
        <taxon>Bacillati</taxon>
        <taxon>Bacillota</taxon>
        <taxon>Bacilli</taxon>
        <taxon>Bacillales</taxon>
        <taxon>Bacillaceae</taxon>
        <taxon>Oceanobacillus</taxon>
    </lineage>
</organism>
<accession>A0ABV8H0P5</accession>
<dbReference type="EMBL" id="JBHSAO010000008">
    <property type="protein sequence ID" value="MFC4024414.1"/>
    <property type="molecule type" value="Genomic_DNA"/>
</dbReference>
<evidence type="ECO:0000313" key="2">
    <source>
        <dbReference type="Proteomes" id="UP001595772"/>
    </source>
</evidence>
<dbReference type="RefSeq" id="WP_379496910.1">
    <property type="nucleotide sequence ID" value="NZ_JBHSAO010000008.1"/>
</dbReference>
<comment type="caution">
    <text evidence="1">The sequence shown here is derived from an EMBL/GenBank/DDBJ whole genome shotgun (WGS) entry which is preliminary data.</text>
</comment>
<dbReference type="Proteomes" id="UP001595772">
    <property type="component" value="Unassembled WGS sequence"/>
</dbReference>
<sequence length="42" mass="4562">MDTNGMISSNINEINGGGYRIIEVNLSDSSDNLYAVCTPVRK</sequence>
<name>A0ABV8H0P5_9BACI</name>
<proteinExistence type="predicted"/>
<reference evidence="2" key="1">
    <citation type="journal article" date="2019" name="Int. J. Syst. Evol. Microbiol.">
        <title>The Global Catalogue of Microorganisms (GCM) 10K type strain sequencing project: providing services to taxonomists for standard genome sequencing and annotation.</title>
        <authorList>
            <consortium name="The Broad Institute Genomics Platform"/>
            <consortium name="The Broad Institute Genome Sequencing Center for Infectious Disease"/>
            <person name="Wu L."/>
            <person name="Ma J."/>
        </authorList>
    </citation>
    <scope>NUCLEOTIDE SEQUENCE [LARGE SCALE GENOMIC DNA]</scope>
    <source>
        <strain evidence="2">IBRC-M 10703</strain>
    </source>
</reference>
<protein>
    <submittedName>
        <fullName evidence="1">Uncharacterized protein</fullName>
    </submittedName>
</protein>